<gene>
    <name evidence="1" type="ORF">JCM19240_3714</name>
</gene>
<accession>A0A090T9B0</accession>
<name>A0A090T9B0_9VIBR</name>
<keyword evidence="2" id="KW-1185">Reference proteome</keyword>
<reference evidence="1 2" key="1">
    <citation type="submission" date="2014-09" db="EMBL/GenBank/DDBJ databases">
        <title>Vibrio maritimus JCM 19240. (C210) whole genome shotgun sequence.</title>
        <authorList>
            <person name="Sawabe T."/>
            <person name="Meirelles P."/>
            <person name="Nakanishi M."/>
            <person name="Sayaka M."/>
            <person name="Hattori M."/>
            <person name="Ohkuma M."/>
        </authorList>
    </citation>
    <scope>NUCLEOTIDE SEQUENCE [LARGE SCALE GENOMIC DNA]</scope>
    <source>
        <strain evidence="1 2">JCM 19240</strain>
    </source>
</reference>
<dbReference type="Proteomes" id="UP000029224">
    <property type="component" value="Unassembled WGS sequence"/>
</dbReference>
<comment type="caution">
    <text evidence="1">The sequence shown here is derived from an EMBL/GenBank/DDBJ whole genome shotgun (WGS) entry which is preliminary data.</text>
</comment>
<proteinExistence type="predicted"/>
<dbReference type="GO" id="GO:0036424">
    <property type="term" value="F:L-phosphoserine phosphatase activity"/>
    <property type="evidence" value="ECO:0007669"/>
    <property type="project" value="TreeGrafter"/>
</dbReference>
<dbReference type="InterPro" id="IPR036412">
    <property type="entry name" value="HAD-like_sf"/>
</dbReference>
<dbReference type="InterPro" id="IPR023214">
    <property type="entry name" value="HAD_sf"/>
</dbReference>
<reference evidence="1 2" key="2">
    <citation type="submission" date="2014-09" db="EMBL/GenBank/DDBJ databases">
        <authorList>
            <consortium name="NBRP consortium"/>
            <person name="Sawabe T."/>
            <person name="Meirelles P."/>
            <person name="Nakanishi M."/>
            <person name="Sayaka M."/>
            <person name="Hattori M."/>
            <person name="Ohkuma M."/>
        </authorList>
    </citation>
    <scope>NUCLEOTIDE SEQUENCE [LARGE SCALE GENOMIC DNA]</scope>
    <source>
        <strain evidence="1 2">JCM 19240</strain>
    </source>
</reference>
<dbReference type="GO" id="GO:0006564">
    <property type="term" value="P:L-serine biosynthetic process"/>
    <property type="evidence" value="ECO:0007669"/>
    <property type="project" value="TreeGrafter"/>
</dbReference>
<dbReference type="NCBIfam" id="TIGR01488">
    <property type="entry name" value="HAD-SF-IB"/>
    <property type="match status" value="1"/>
</dbReference>
<dbReference type="Pfam" id="PF12710">
    <property type="entry name" value="HAD"/>
    <property type="match status" value="1"/>
</dbReference>
<dbReference type="SUPFAM" id="SSF56784">
    <property type="entry name" value="HAD-like"/>
    <property type="match status" value="1"/>
</dbReference>
<dbReference type="NCBIfam" id="TIGR01490">
    <property type="entry name" value="HAD-SF-IB-hyp1"/>
    <property type="match status" value="1"/>
</dbReference>
<sequence length="201" mass="23223">MSRGESTLFDFDGTITTEDTFTAFLFYASSKSRIVIGLSILWPVIALYKLGWLPASKTRPILSKVAYWHRKESDVIASAHHFNHEYLNKVVRPEMVEKIRWHQQQGDEVIVVSASLDPYLRIWCEQQSVQLICSQLEVRGARYTGRYVQGDCSEERKVTFLKSSRNITQFGKIYAYGDTPEDLPMLKLADVKYYQGQEINQ</sequence>
<dbReference type="InterPro" id="IPR006385">
    <property type="entry name" value="HAD_hydro_SerB1"/>
</dbReference>
<dbReference type="Gene3D" id="1.20.1440.100">
    <property type="entry name" value="SG protein - dephosphorylation function"/>
    <property type="match status" value="1"/>
</dbReference>
<dbReference type="InterPro" id="IPR050582">
    <property type="entry name" value="HAD-like_SerB"/>
</dbReference>
<dbReference type="PANTHER" id="PTHR43344:SF14">
    <property type="entry name" value="HAD-IB FAMILY HYDROLASE"/>
    <property type="match status" value="1"/>
</dbReference>
<dbReference type="EC" id="3.1.3.3" evidence="1"/>
<protein>
    <submittedName>
        <fullName evidence="1">Phosphoserine phosphatase</fullName>
        <ecNumber evidence="1">3.1.3.3</ecNumber>
    </submittedName>
</protein>
<keyword evidence="1" id="KW-0378">Hydrolase</keyword>
<dbReference type="PANTHER" id="PTHR43344">
    <property type="entry name" value="PHOSPHOSERINE PHOSPHATASE"/>
    <property type="match status" value="1"/>
</dbReference>
<dbReference type="GO" id="GO:0000287">
    <property type="term" value="F:magnesium ion binding"/>
    <property type="evidence" value="ECO:0007669"/>
    <property type="project" value="TreeGrafter"/>
</dbReference>
<evidence type="ECO:0000313" key="1">
    <source>
        <dbReference type="EMBL" id="GAL35344.1"/>
    </source>
</evidence>
<dbReference type="GO" id="GO:0005737">
    <property type="term" value="C:cytoplasm"/>
    <property type="evidence" value="ECO:0007669"/>
    <property type="project" value="TreeGrafter"/>
</dbReference>
<evidence type="ECO:0000313" key="2">
    <source>
        <dbReference type="Proteomes" id="UP000029224"/>
    </source>
</evidence>
<dbReference type="AlphaFoldDB" id="A0A090T9B0"/>
<dbReference type="EMBL" id="BBMT01000006">
    <property type="protein sequence ID" value="GAL35344.1"/>
    <property type="molecule type" value="Genomic_DNA"/>
</dbReference>
<organism evidence="1 2">
    <name type="scientific">Vibrio maritimus</name>
    <dbReference type="NCBI Taxonomy" id="990268"/>
    <lineage>
        <taxon>Bacteria</taxon>
        <taxon>Pseudomonadati</taxon>
        <taxon>Pseudomonadota</taxon>
        <taxon>Gammaproteobacteria</taxon>
        <taxon>Vibrionales</taxon>
        <taxon>Vibrionaceae</taxon>
        <taxon>Vibrio</taxon>
    </lineage>
</organism>
<dbReference type="Gene3D" id="3.40.50.1000">
    <property type="entry name" value="HAD superfamily/HAD-like"/>
    <property type="match status" value="1"/>
</dbReference>
<dbReference type="OrthoDB" id="9784466at2"/>